<reference evidence="7 8" key="1">
    <citation type="submission" date="2022-09" db="EMBL/GenBank/DDBJ databases">
        <title>Interaction between co-microsymbionts with complementary sets of symbiotic genes in legume-rhizobium systems.</title>
        <authorList>
            <person name="Safronova V."/>
            <person name="Sazanova A."/>
            <person name="Afonin A."/>
            <person name="Chirak E."/>
        </authorList>
    </citation>
    <scope>NUCLEOTIDE SEQUENCE [LARGE SCALE GENOMIC DNA]</scope>
    <source>
        <strain evidence="7 8">A18/4-1</strain>
    </source>
</reference>
<evidence type="ECO:0000313" key="7">
    <source>
        <dbReference type="EMBL" id="UXN69849.1"/>
    </source>
</evidence>
<organism evidence="7 8">
    <name type="scientific">Devosia neptuniae</name>
    <dbReference type="NCBI Taxonomy" id="191302"/>
    <lineage>
        <taxon>Bacteria</taxon>
        <taxon>Pseudomonadati</taxon>
        <taxon>Pseudomonadota</taxon>
        <taxon>Alphaproteobacteria</taxon>
        <taxon>Hyphomicrobiales</taxon>
        <taxon>Devosiaceae</taxon>
        <taxon>Devosia</taxon>
    </lineage>
</organism>
<comment type="subunit">
    <text evidence="4">Component of the lipopolysaccharide transport and assembly complex.</text>
</comment>
<dbReference type="Pfam" id="PF03968">
    <property type="entry name" value="LptD_N"/>
    <property type="match status" value="1"/>
</dbReference>
<dbReference type="Pfam" id="PF04453">
    <property type="entry name" value="LptD"/>
    <property type="match status" value="1"/>
</dbReference>
<evidence type="ECO:0000259" key="5">
    <source>
        <dbReference type="Pfam" id="PF03968"/>
    </source>
</evidence>
<keyword evidence="2 4" id="KW-0472">Membrane</keyword>
<name>A0ABY6CC69_9HYPH</name>
<evidence type="ECO:0000256" key="2">
    <source>
        <dbReference type="ARBA" id="ARBA00023136"/>
    </source>
</evidence>
<comment type="similarity">
    <text evidence="4">Belongs to the LptD family.</text>
</comment>
<dbReference type="InterPro" id="IPR020889">
    <property type="entry name" value="LipoPS_assembly_LptD"/>
</dbReference>
<accession>A0ABY6CC69</accession>
<proteinExistence type="inferred from homology"/>
<dbReference type="InterPro" id="IPR050218">
    <property type="entry name" value="LptD"/>
</dbReference>
<dbReference type="HAMAP" id="MF_01411">
    <property type="entry name" value="LPS_assembly_LptD"/>
    <property type="match status" value="1"/>
</dbReference>
<comment type="subcellular location">
    <subcellularLocation>
        <location evidence="4">Cell outer membrane</location>
    </subcellularLocation>
</comment>
<dbReference type="InterPro" id="IPR007543">
    <property type="entry name" value="LptD_C"/>
</dbReference>
<keyword evidence="1 4" id="KW-0732">Signal</keyword>
<dbReference type="PANTHER" id="PTHR30189">
    <property type="entry name" value="LPS-ASSEMBLY PROTEIN"/>
    <property type="match status" value="1"/>
</dbReference>
<evidence type="ECO:0000256" key="4">
    <source>
        <dbReference type="HAMAP-Rule" id="MF_01411"/>
    </source>
</evidence>
<dbReference type="Proteomes" id="UP001061862">
    <property type="component" value="Chromosome"/>
</dbReference>
<protein>
    <recommendedName>
        <fullName evidence="4">LPS-assembly protein LptD</fullName>
    </recommendedName>
</protein>
<sequence length="771" mass="82564">MSKGWGAYIRSSLRLAAAGAVLGIALGGGAMAQGLLPADFFNAPIDPSAPTGVEADNLAFDGNTNIITASGNVVVTRGGYTLSGQNLVYNRLTSDAHFVGAVTIRDPSNNVTETNDLQLTGGMKQALLDALTITSYDGARITADSADYVGALQTVLNNATYAPCGECVDGKGRRIGWSMHANRVTQNRADGSLALEQPSLAILGVPVAWLPYLWLPDTSSGTVAGLRTPSFDYSEEIGLKVEVPVAVYSTRWTEVILTPTLLTGQGFLLGAEWIQRFDNGSFNIKASGLYQFNPGAFTFSEAQEEWRGALQSSGEFRPIADWTVGWSYTKFTDAAYLEDYRMTTAKSSVNEVYATNLTPDTYIDLRMQQFNVLGDVTEDSQRQQAKALPNARFEHFIEMAPGMGRFEISGRLLGVRRDDGSYTERRVADDEPAVPYHLGYSGEKTHALFQAGWQNQWIGAGGFVATPYLGGRADVAYYDGTSAAAGAPGETTLWSATPIAAMDVRFPMAASDGSTVHLIEPIGQLVYRGSDTTAVGVTNDDAQSFVFDDTNLFSYNRFSGSDRQETGLRANIGGRYQANFVDGSYLELLGGQSFHLAGANAFAAPDQAQTGVGGGLEDETSYAVLGAYGVFSPGFKVGGKVQVNTDDWLLARTGLGVTYSNAGYSATVDYNYIAANERAGVIKDQQEIGLELGVPLMDYWRVTGNTYWDITNSSWLQVGAGLTYDDGYVVIGATATRTGPTHTSPDDTRFTGSFRLKTPAGLDLGVMGATQ</sequence>
<evidence type="ECO:0000313" key="8">
    <source>
        <dbReference type="Proteomes" id="UP001061862"/>
    </source>
</evidence>
<dbReference type="InterPro" id="IPR005653">
    <property type="entry name" value="OstA-like_N"/>
</dbReference>
<evidence type="ECO:0000259" key="6">
    <source>
        <dbReference type="Pfam" id="PF04453"/>
    </source>
</evidence>
<dbReference type="EMBL" id="CP104965">
    <property type="protein sequence ID" value="UXN69849.1"/>
    <property type="molecule type" value="Genomic_DNA"/>
</dbReference>
<feature type="domain" description="LptD C-terminal" evidence="6">
    <location>
        <begin position="307"/>
        <end position="700"/>
    </location>
</feature>
<evidence type="ECO:0000256" key="3">
    <source>
        <dbReference type="ARBA" id="ARBA00023237"/>
    </source>
</evidence>
<keyword evidence="8" id="KW-1185">Reference proteome</keyword>
<evidence type="ECO:0000256" key="1">
    <source>
        <dbReference type="ARBA" id="ARBA00022729"/>
    </source>
</evidence>
<comment type="caution">
    <text evidence="4">Lacks conserved residue(s) required for the propagation of feature annotation.</text>
</comment>
<dbReference type="Gene3D" id="2.60.450.10">
    <property type="entry name" value="Lipopolysaccharide (LPS) transport protein A like domain"/>
    <property type="match status" value="1"/>
</dbReference>
<comment type="function">
    <text evidence="4">Involved in the assembly of lipopolysaccharide (LPS) at the surface of the outer membrane.</text>
</comment>
<gene>
    <name evidence="4 7" type="primary">lptD</name>
    <name evidence="7" type="ORF">N8A98_22005</name>
</gene>
<dbReference type="PANTHER" id="PTHR30189:SF1">
    <property type="entry name" value="LPS-ASSEMBLY PROTEIN LPTD"/>
    <property type="match status" value="1"/>
</dbReference>
<keyword evidence="3 4" id="KW-0998">Cell outer membrane</keyword>
<dbReference type="RefSeq" id="WP_262168511.1">
    <property type="nucleotide sequence ID" value="NZ_CP104965.1"/>
</dbReference>
<feature type="domain" description="Organic solvent tolerance-like N-terminal" evidence="5">
    <location>
        <begin position="53"/>
        <end position="188"/>
    </location>
</feature>